<dbReference type="Gene3D" id="3.30.200.20">
    <property type="entry name" value="Phosphorylase Kinase, domain 1"/>
    <property type="match status" value="1"/>
</dbReference>
<keyword evidence="11" id="KW-1185">Reference proteome</keyword>
<evidence type="ECO:0000256" key="7">
    <source>
        <dbReference type="ARBA" id="ARBA00047899"/>
    </source>
</evidence>
<evidence type="ECO:0000256" key="3">
    <source>
        <dbReference type="ARBA" id="ARBA00022679"/>
    </source>
</evidence>
<comment type="catalytic activity">
    <reaction evidence="7">
        <text>L-threonyl-[protein] + ATP = O-phospho-L-threonyl-[protein] + ADP + H(+)</text>
        <dbReference type="Rhea" id="RHEA:46608"/>
        <dbReference type="Rhea" id="RHEA-COMP:11060"/>
        <dbReference type="Rhea" id="RHEA-COMP:11605"/>
        <dbReference type="ChEBI" id="CHEBI:15378"/>
        <dbReference type="ChEBI" id="CHEBI:30013"/>
        <dbReference type="ChEBI" id="CHEBI:30616"/>
        <dbReference type="ChEBI" id="CHEBI:61977"/>
        <dbReference type="ChEBI" id="CHEBI:456216"/>
        <dbReference type="EC" id="2.7.11.1"/>
    </reaction>
</comment>
<organism evidence="10 11">
    <name type="scientific">Anthostomella pinea</name>
    <dbReference type="NCBI Taxonomy" id="933095"/>
    <lineage>
        <taxon>Eukaryota</taxon>
        <taxon>Fungi</taxon>
        <taxon>Dikarya</taxon>
        <taxon>Ascomycota</taxon>
        <taxon>Pezizomycotina</taxon>
        <taxon>Sordariomycetes</taxon>
        <taxon>Xylariomycetidae</taxon>
        <taxon>Xylariales</taxon>
        <taxon>Xylariaceae</taxon>
        <taxon>Anthostomella</taxon>
    </lineage>
</organism>
<keyword evidence="6" id="KW-0067">ATP-binding</keyword>
<accession>A0AAI8YNU4</accession>
<dbReference type="SUPFAM" id="SSF56112">
    <property type="entry name" value="Protein kinase-like (PK-like)"/>
    <property type="match status" value="1"/>
</dbReference>
<evidence type="ECO:0000259" key="9">
    <source>
        <dbReference type="PROSITE" id="PS50011"/>
    </source>
</evidence>
<dbReference type="GO" id="GO:0005634">
    <property type="term" value="C:nucleus"/>
    <property type="evidence" value="ECO:0007669"/>
    <property type="project" value="TreeGrafter"/>
</dbReference>
<comment type="caution">
    <text evidence="10">The sequence shown here is derived from an EMBL/GenBank/DDBJ whole genome shotgun (WGS) entry which is preliminary data.</text>
</comment>
<sequence length="404" mass="46934">MDPKAPPRVSTMRKFLRRFVQRERLNHILEVALQEASQGTITGPLSRLVSSLSSRAPRLSLGPKEDLLEEENMFLYSPQVWYHVRLGQVLNKRYRIISKLGWGATSTVWLARDLKKDRYVSVKVCANYFDQRPRELDILIRLQETKSSHVGRKYVLQLLDHFTIRDDYKSLQCFVFNALGPHVRVIVPSDTQWLDLDWVKKQLWLLLHAFDYLHTDVKIIHCDCWHSNILCLIEDERDLGTLEELEKTNPSEQKVRGDGVLYRSRRVVPHRGGFERPCLADLGNARLNEAAFSDQTLAEVRAYRGSTEEWFDRPITDIKWLFNSYSQIVDGVRLYTKPGIAPPTNATSPEEPPNHDVQLPQVEISEEEKQEFLAWMYKWERCDDQNVSVKDVLADSMFRGQAPA</sequence>
<dbReference type="Gene3D" id="1.10.510.10">
    <property type="entry name" value="Transferase(Phosphotransferase) domain 1"/>
    <property type="match status" value="1"/>
</dbReference>
<dbReference type="InterPro" id="IPR000719">
    <property type="entry name" value="Prot_kinase_dom"/>
</dbReference>
<reference evidence="10" key="1">
    <citation type="submission" date="2023-10" db="EMBL/GenBank/DDBJ databases">
        <authorList>
            <person name="Hackl T."/>
        </authorList>
    </citation>
    <scope>NUCLEOTIDE SEQUENCE</scope>
</reference>
<keyword evidence="2" id="KW-0723">Serine/threonine-protein kinase</keyword>
<comment type="catalytic activity">
    <reaction evidence="8">
        <text>L-seryl-[protein] + ATP = O-phospho-L-seryl-[protein] + ADP + H(+)</text>
        <dbReference type="Rhea" id="RHEA:17989"/>
        <dbReference type="Rhea" id="RHEA-COMP:9863"/>
        <dbReference type="Rhea" id="RHEA-COMP:11604"/>
        <dbReference type="ChEBI" id="CHEBI:15378"/>
        <dbReference type="ChEBI" id="CHEBI:29999"/>
        <dbReference type="ChEBI" id="CHEBI:30616"/>
        <dbReference type="ChEBI" id="CHEBI:83421"/>
        <dbReference type="ChEBI" id="CHEBI:456216"/>
        <dbReference type="EC" id="2.7.11.1"/>
    </reaction>
</comment>
<evidence type="ECO:0000256" key="2">
    <source>
        <dbReference type="ARBA" id="ARBA00022527"/>
    </source>
</evidence>
<dbReference type="InterPro" id="IPR011009">
    <property type="entry name" value="Kinase-like_dom_sf"/>
</dbReference>
<dbReference type="AlphaFoldDB" id="A0AAI8YNU4"/>
<protein>
    <recommendedName>
        <fullName evidence="1">non-specific serine/threonine protein kinase</fullName>
        <ecNumber evidence="1">2.7.11.1</ecNumber>
    </recommendedName>
</protein>
<name>A0AAI8YNU4_9PEZI</name>
<dbReference type="GO" id="GO:0004674">
    <property type="term" value="F:protein serine/threonine kinase activity"/>
    <property type="evidence" value="ECO:0007669"/>
    <property type="project" value="UniProtKB-KW"/>
</dbReference>
<dbReference type="SMART" id="SM00220">
    <property type="entry name" value="S_TKc"/>
    <property type="match status" value="1"/>
</dbReference>
<dbReference type="PROSITE" id="PS50011">
    <property type="entry name" value="PROTEIN_KINASE_DOM"/>
    <property type="match status" value="1"/>
</dbReference>
<dbReference type="EC" id="2.7.11.1" evidence="1"/>
<evidence type="ECO:0000256" key="6">
    <source>
        <dbReference type="ARBA" id="ARBA00022840"/>
    </source>
</evidence>
<evidence type="ECO:0000313" key="10">
    <source>
        <dbReference type="EMBL" id="CAJ2514102.1"/>
    </source>
</evidence>
<evidence type="ECO:0000256" key="1">
    <source>
        <dbReference type="ARBA" id="ARBA00012513"/>
    </source>
</evidence>
<keyword evidence="4" id="KW-0547">Nucleotide-binding</keyword>
<evidence type="ECO:0000256" key="4">
    <source>
        <dbReference type="ARBA" id="ARBA00022741"/>
    </source>
</evidence>
<dbReference type="EMBL" id="CAUWAG010000020">
    <property type="protein sequence ID" value="CAJ2514102.1"/>
    <property type="molecule type" value="Genomic_DNA"/>
</dbReference>
<dbReference type="PANTHER" id="PTHR47634:SF9">
    <property type="entry name" value="PROTEIN KINASE DOMAIN-CONTAINING PROTEIN-RELATED"/>
    <property type="match status" value="1"/>
</dbReference>
<gene>
    <name evidence="10" type="ORF">KHLLAP_LOCUS14570</name>
</gene>
<dbReference type="GO" id="GO:0005524">
    <property type="term" value="F:ATP binding"/>
    <property type="evidence" value="ECO:0007669"/>
    <property type="project" value="UniProtKB-KW"/>
</dbReference>
<keyword evidence="5" id="KW-0418">Kinase</keyword>
<dbReference type="GO" id="GO:0000245">
    <property type="term" value="P:spliceosomal complex assembly"/>
    <property type="evidence" value="ECO:0007669"/>
    <property type="project" value="TreeGrafter"/>
</dbReference>
<feature type="domain" description="Protein kinase" evidence="9">
    <location>
        <begin position="94"/>
        <end position="404"/>
    </location>
</feature>
<evidence type="ECO:0000256" key="5">
    <source>
        <dbReference type="ARBA" id="ARBA00022777"/>
    </source>
</evidence>
<evidence type="ECO:0000313" key="11">
    <source>
        <dbReference type="Proteomes" id="UP001295740"/>
    </source>
</evidence>
<dbReference type="PANTHER" id="PTHR47634">
    <property type="entry name" value="PROTEIN KINASE DOMAIN-CONTAINING PROTEIN-RELATED"/>
    <property type="match status" value="1"/>
</dbReference>
<dbReference type="GO" id="GO:0005737">
    <property type="term" value="C:cytoplasm"/>
    <property type="evidence" value="ECO:0007669"/>
    <property type="project" value="TreeGrafter"/>
</dbReference>
<dbReference type="Proteomes" id="UP001295740">
    <property type="component" value="Unassembled WGS sequence"/>
</dbReference>
<keyword evidence="3" id="KW-0808">Transferase</keyword>
<dbReference type="GO" id="GO:0050684">
    <property type="term" value="P:regulation of mRNA processing"/>
    <property type="evidence" value="ECO:0007669"/>
    <property type="project" value="TreeGrafter"/>
</dbReference>
<dbReference type="InterPro" id="IPR051334">
    <property type="entry name" value="SRPK"/>
</dbReference>
<evidence type="ECO:0000256" key="8">
    <source>
        <dbReference type="ARBA" id="ARBA00048679"/>
    </source>
</evidence>
<proteinExistence type="predicted"/>